<dbReference type="InterPro" id="IPR050863">
    <property type="entry name" value="CenT-Element_Derived"/>
</dbReference>
<dbReference type="InterPro" id="IPR009057">
    <property type="entry name" value="Homeodomain-like_sf"/>
</dbReference>
<feature type="domain" description="HTH CENPB-type" evidence="3">
    <location>
        <begin position="99"/>
        <end position="170"/>
    </location>
</feature>
<comment type="caution">
    <text evidence="4">The sequence shown here is derived from an EMBL/GenBank/DDBJ whole genome shotgun (WGS) entry which is preliminary data.</text>
</comment>
<feature type="region of interest" description="Disordered" evidence="2">
    <location>
        <begin position="387"/>
        <end position="410"/>
    </location>
</feature>
<dbReference type="EMBL" id="JAWDGP010003509">
    <property type="protein sequence ID" value="KAK3773783.1"/>
    <property type="molecule type" value="Genomic_DNA"/>
</dbReference>
<evidence type="ECO:0000259" key="3">
    <source>
        <dbReference type="PROSITE" id="PS51253"/>
    </source>
</evidence>
<dbReference type="SUPFAM" id="SSF46689">
    <property type="entry name" value="Homeodomain-like"/>
    <property type="match status" value="1"/>
</dbReference>
<evidence type="ECO:0000256" key="1">
    <source>
        <dbReference type="ARBA" id="ARBA00023125"/>
    </source>
</evidence>
<gene>
    <name evidence="4" type="ORF">RRG08_010992</name>
</gene>
<dbReference type="GO" id="GO:0005634">
    <property type="term" value="C:nucleus"/>
    <property type="evidence" value="ECO:0007669"/>
    <property type="project" value="TreeGrafter"/>
</dbReference>
<keyword evidence="5" id="KW-1185">Reference proteome</keyword>
<evidence type="ECO:0000256" key="2">
    <source>
        <dbReference type="SAM" id="MobiDB-lite"/>
    </source>
</evidence>
<accession>A0AAE0ZQL8</accession>
<dbReference type="InterPro" id="IPR010921">
    <property type="entry name" value="Trp_repressor/repl_initiator"/>
</dbReference>
<dbReference type="InterPro" id="IPR006600">
    <property type="entry name" value="HTH_CenpB_DNA-bd_dom"/>
</dbReference>
<evidence type="ECO:0000313" key="5">
    <source>
        <dbReference type="Proteomes" id="UP001283361"/>
    </source>
</evidence>
<feature type="compositionally biased region" description="Acidic residues" evidence="2">
    <location>
        <begin position="388"/>
        <end position="404"/>
    </location>
</feature>
<dbReference type="PANTHER" id="PTHR19303:SF74">
    <property type="entry name" value="POGO TRANSPOSABLE ELEMENT WITH KRAB DOMAIN"/>
    <property type="match status" value="1"/>
</dbReference>
<dbReference type="SMART" id="SM00674">
    <property type="entry name" value="CENPB"/>
    <property type="match status" value="1"/>
</dbReference>
<dbReference type="Pfam" id="PF03221">
    <property type="entry name" value="HTH_Tnp_Tc5"/>
    <property type="match status" value="1"/>
</dbReference>
<dbReference type="PROSITE" id="PS51253">
    <property type="entry name" value="HTH_CENPB"/>
    <property type="match status" value="1"/>
</dbReference>
<evidence type="ECO:0000313" key="4">
    <source>
        <dbReference type="EMBL" id="KAK3773783.1"/>
    </source>
</evidence>
<proteinExistence type="predicted"/>
<protein>
    <recommendedName>
        <fullName evidence="3">HTH CENPB-type domain-containing protein</fullName>
    </recommendedName>
</protein>
<organism evidence="4 5">
    <name type="scientific">Elysia crispata</name>
    <name type="common">lettuce slug</name>
    <dbReference type="NCBI Taxonomy" id="231223"/>
    <lineage>
        <taxon>Eukaryota</taxon>
        <taxon>Metazoa</taxon>
        <taxon>Spiralia</taxon>
        <taxon>Lophotrochozoa</taxon>
        <taxon>Mollusca</taxon>
        <taxon>Gastropoda</taxon>
        <taxon>Heterobranchia</taxon>
        <taxon>Euthyneura</taxon>
        <taxon>Panpulmonata</taxon>
        <taxon>Sacoglossa</taxon>
        <taxon>Placobranchoidea</taxon>
        <taxon>Plakobranchidae</taxon>
        <taxon>Elysia</taxon>
    </lineage>
</organism>
<dbReference type="Gene3D" id="1.10.10.60">
    <property type="entry name" value="Homeodomain-like"/>
    <property type="match status" value="2"/>
</dbReference>
<keyword evidence="1" id="KW-0238">DNA-binding</keyword>
<dbReference type="AlphaFoldDB" id="A0AAE0ZQL8"/>
<reference evidence="4" key="1">
    <citation type="journal article" date="2023" name="G3 (Bethesda)">
        <title>A reference genome for the long-term kleptoplast-retaining sea slug Elysia crispata morphotype clarki.</title>
        <authorList>
            <person name="Eastman K.E."/>
            <person name="Pendleton A.L."/>
            <person name="Shaikh M.A."/>
            <person name="Suttiyut T."/>
            <person name="Ogas R."/>
            <person name="Tomko P."/>
            <person name="Gavelis G."/>
            <person name="Widhalm J.R."/>
            <person name="Wisecaver J.H."/>
        </authorList>
    </citation>
    <scope>NUCLEOTIDE SEQUENCE</scope>
    <source>
        <strain evidence="4">ECLA1</strain>
    </source>
</reference>
<dbReference type="GO" id="GO:0043565">
    <property type="term" value="F:sequence-specific DNA binding"/>
    <property type="evidence" value="ECO:0007669"/>
    <property type="project" value="InterPro"/>
</dbReference>
<dbReference type="PANTHER" id="PTHR19303">
    <property type="entry name" value="TRANSPOSON"/>
    <property type="match status" value="1"/>
</dbReference>
<dbReference type="SUPFAM" id="SSF48295">
    <property type="entry name" value="TrpR-like"/>
    <property type="match status" value="1"/>
</dbReference>
<dbReference type="Pfam" id="PF09607">
    <property type="entry name" value="BrkDBD"/>
    <property type="match status" value="1"/>
</dbReference>
<name>A0AAE0ZQL8_9GAST</name>
<sequence length="410" mass="46229">MVRDQAYCIILSFAHRTCRSVLVISSSNCFAINTSTTKRSFDTAFKLKVVKAAEDHSKHYAAKLFNVNRRRVQEWCAQKEKLQSLTQSGRPSDAKRRKLQGGGRKCINEDIDNAVLHWLQEQCEAGVRVTGKALKQYALQQHHKNGSQSFKASCGWFYKFKKRHNISFRRSTQVAQKSRAITDDRVDSFLPFVTQRKQENYDLKDIGNMDETPVWIEMPGKSTLELKGKKEVRMMSTGHEKERITVVLSALADGTKLAPFVLLPGIRPLPKEDIPSGIQTSHTSLAAARQFYSPLTFRGISHLKTTLRNSTTNAWIKQAWGHVTPEIVRKSFKKCGVSCSLDGSEDHLFNEDDDGDFEGFTPMETSLAEDNLANSTSAVDTRLLVLNEESEESDAPFESDDYEDCNSPGH</sequence>
<dbReference type="InterPro" id="IPR018586">
    <property type="entry name" value="Brinker_DNA-bd"/>
</dbReference>
<dbReference type="Proteomes" id="UP001283361">
    <property type="component" value="Unassembled WGS sequence"/>
</dbReference>